<dbReference type="RefSeq" id="WP_060940965.1">
    <property type="nucleotide sequence ID" value="NZ_KQ957282.1"/>
</dbReference>
<reference evidence="2" key="1">
    <citation type="submission" date="2016-01" db="EMBL/GenBank/DDBJ databases">
        <authorList>
            <person name="Mitreva M."/>
            <person name="Pepin K.H."/>
            <person name="Mihindukulasuriya K.A."/>
            <person name="Fulton R."/>
            <person name="Fronick C."/>
            <person name="O'Laughlin M."/>
            <person name="Miner T."/>
            <person name="Herter B."/>
            <person name="Rosa B.A."/>
            <person name="Cordes M."/>
            <person name="Tomlinson C."/>
            <person name="Wollam A."/>
            <person name="Palsikar V.B."/>
            <person name="Mardis E.R."/>
            <person name="Wilson R.K."/>
        </authorList>
    </citation>
    <scope>NUCLEOTIDE SEQUENCE [LARGE SCALE GENOMIC DNA]</scope>
    <source>
        <strain evidence="2">MJR7716</strain>
    </source>
</reference>
<feature type="non-terminal residue" evidence="1">
    <location>
        <position position="1"/>
    </location>
</feature>
<dbReference type="Proteomes" id="UP000070533">
    <property type="component" value="Unassembled WGS sequence"/>
</dbReference>
<proteinExistence type="predicted"/>
<dbReference type="EMBL" id="LRQG01000153">
    <property type="protein sequence ID" value="KXA36791.1"/>
    <property type="molecule type" value="Genomic_DNA"/>
</dbReference>
<dbReference type="AlphaFoldDB" id="A0A133Q1P0"/>
<comment type="caution">
    <text evidence="1">The sequence shown here is derived from an EMBL/GenBank/DDBJ whole genome shotgun (WGS) entry which is preliminary data.</text>
</comment>
<dbReference type="PATRIC" id="fig|28128.5.peg.1908"/>
<gene>
    <name evidence="1" type="ORF">HMPREF3226_01858</name>
</gene>
<sequence>PKEIQWDTLKNGFGENIDLYHKAFEVLYISNDTIYKINMENELVDDSILMISPLSIIECFKIIDRYQNALIFIRGNKKDTLLLNLYTDSNISEESYLRIKNLIYNRDNVPEELILPK</sequence>
<evidence type="ECO:0000313" key="2">
    <source>
        <dbReference type="Proteomes" id="UP000070533"/>
    </source>
</evidence>
<name>A0A133Q1P0_9BACT</name>
<evidence type="ECO:0000313" key="1">
    <source>
        <dbReference type="EMBL" id="KXA36791.1"/>
    </source>
</evidence>
<organism evidence="1 2">
    <name type="scientific">Prevotella corporis</name>
    <dbReference type="NCBI Taxonomy" id="28128"/>
    <lineage>
        <taxon>Bacteria</taxon>
        <taxon>Pseudomonadati</taxon>
        <taxon>Bacteroidota</taxon>
        <taxon>Bacteroidia</taxon>
        <taxon>Bacteroidales</taxon>
        <taxon>Prevotellaceae</taxon>
        <taxon>Prevotella</taxon>
    </lineage>
</organism>
<protein>
    <submittedName>
        <fullName evidence="1">Uncharacterized protein</fullName>
    </submittedName>
</protein>
<accession>A0A133Q1P0</accession>
<keyword evidence="2" id="KW-1185">Reference proteome</keyword>